<keyword evidence="3" id="KW-1185">Reference proteome</keyword>
<proteinExistence type="predicted"/>
<evidence type="ECO:0000313" key="3">
    <source>
        <dbReference type="Proteomes" id="UP000709295"/>
    </source>
</evidence>
<feature type="compositionally biased region" description="Basic residues" evidence="1">
    <location>
        <begin position="12"/>
        <end position="28"/>
    </location>
</feature>
<evidence type="ECO:0000313" key="2">
    <source>
        <dbReference type="EMBL" id="KAG6941898.1"/>
    </source>
</evidence>
<gene>
    <name evidence="2" type="ORF">JG688_00018416</name>
</gene>
<sequence>MHAEKKAQDALKKRRRRPLRLPPRKLKLKPMLSKKQLLQKPRRRSELLQSATKRQRGQQ</sequence>
<reference evidence="2" key="1">
    <citation type="submission" date="2021-01" db="EMBL/GenBank/DDBJ databases">
        <title>Phytophthora aleatoria, a newly-described species from Pinus radiata is distinct from Phytophthora cactorum isolates based on comparative genomics.</title>
        <authorList>
            <person name="Mcdougal R."/>
            <person name="Panda P."/>
            <person name="Williams N."/>
            <person name="Studholme D.J."/>
        </authorList>
    </citation>
    <scope>NUCLEOTIDE SEQUENCE</scope>
    <source>
        <strain evidence="2">NZFS 4037</strain>
    </source>
</reference>
<comment type="caution">
    <text evidence="2">The sequence shown here is derived from an EMBL/GenBank/DDBJ whole genome shotgun (WGS) entry which is preliminary data.</text>
</comment>
<evidence type="ECO:0000256" key="1">
    <source>
        <dbReference type="SAM" id="MobiDB-lite"/>
    </source>
</evidence>
<accession>A0A8J5MB46</accession>
<feature type="compositionally biased region" description="Low complexity" evidence="1">
    <location>
        <begin position="29"/>
        <end position="39"/>
    </location>
</feature>
<feature type="compositionally biased region" description="Basic and acidic residues" evidence="1">
    <location>
        <begin position="1"/>
        <end position="11"/>
    </location>
</feature>
<dbReference type="AlphaFoldDB" id="A0A8J5MB46"/>
<organism evidence="2 3">
    <name type="scientific">Phytophthora aleatoria</name>
    <dbReference type="NCBI Taxonomy" id="2496075"/>
    <lineage>
        <taxon>Eukaryota</taxon>
        <taxon>Sar</taxon>
        <taxon>Stramenopiles</taxon>
        <taxon>Oomycota</taxon>
        <taxon>Peronosporomycetes</taxon>
        <taxon>Peronosporales</taxon>
        <taxon>Peronosporaceae</taxon>
        <taxon>Phytophthora</taxon>
    </lineage>
</organism>
<protein>
    <submittedName>
        <fullName evidence="2">Uncharacterized protein</fullName>
    </submittedName>
</protein>
<feature type="region of interest" description="Disordered" evidence="1">
    <location>
        <begin position="1"/>
        <end position="59"/>
    </location>
</feature>
<dbReference type="Proteomes" id="UP000709295">
    <property type="component" value="Unassembled WGS sequence"/>
</dbReference>
<name>A0A8J5MB46_9STRA</name>
<dbReference type="EMBL" id="JAENGY010003367">
    <property type="protein sequence ID" value="KAG6941898.1"/>
    <property type="molecule type" value="Genomic_DNA"/>
</dbReference>